<protein>
    <submittedName>
        <fullName evidence="2">Predicted protein</fullName>
    </submittedName>
</protein>
<evidence type="ECO:0000256" key="1">
    <source>
        <dbReference type="SAM" id="MobiDB-lite"/>
    </source>
</evidence>
<evidence type="ECO:0000313" key="2">
    <source>
        <dbReference type="EMBL" id="EGC45096.1"/>
    </source>
</evidence>
<organism evidence="3">
    <name type="scientific">Ajellomyces capsulatus (strain H88)</name>
    <name type="common">Darling's disease fungus</name>
    <name type="synonym">Histoplasma capsulatum</name>
    <dbReference type="NCBI Taxonomy" id="544711"/>
    <lineage>
        <taxon>Eukaryota</taxon>
        <taxon>Fungi</taxon>
        <taxon>Dikarya</taxon>
        <taxon>Ascomycota</taxon>
        <taxon>Pezizomycotina</taxon>
        <taxon>Eurotiomycetes</taxon>
        <taxon>Eurotiomycetidae</taxon>
        <taxon>Onygenales</taxon>
        <taxon>Ajellomycetaceae</taxon>
        <taxon>Histoplasma</taxon>
    </lineage>
</organism>
<dbReference type="EMBL" id="DS990638">
    <property type="protein sequence ID" value="EGC45096.1"/>
    <property type="molecule type" value="Genomic_DNA"/>
</dbReference>
<sequence>MDAERTKGEGSQQQRPCGRWMAAAEPSPGEHDRRCSGPGAARGKEGVRAAVRQSAAKSSPVSYRSYLAWIVFLQFQEALAKSRPGTQSSRPTLLVLFLSFAKMSSQSIHGTGDDVRCLSRVTQLGSPMANILQQPCMHIPDGPNRNASSYLLISLYPPSY</sequence>
<gene>
    <name evidence="2" type="ORF">HCEG_04311</name>
</gene>
<reference evidence="3" key="1">
    <citation type="submission" date="2008-07" db="EMBL/GenBank/DDBJ databases">
        <title>Annotation of Ajellomyces capsulatus strain H88.</title>
        <authorList>
            <person name="Champion M."/>
            <person name="Cuomo C."/>
            <person name="Ma L.-J."/>
            <person name="Henn M.R."/>
            <person name="Sil A."/>
            <person name="Goldman B."/>
            <person name="Young S.K."/>
            <person name="Kodira C.D."/>
            <person name="Zeng Q."/>
            <person name="Koehrsen M."/>
            <person name="Alvarado L."/>
            <person name="Berlin A."/>
            <person name="Borenstein D."/>
            <person name="Chen Z."/>
            <person name="Engels R."/>
            <person name="Freedman E."/>
            <person name="Gellesch M."/>
            <person name="Goldberg J."/>
            <person name="Griggs A."/>
            <person name="Gujja S."/>
            <person name="Heiman D."/>
            <person name="Hepburn T."/>
            <person name="Howarth C."/>
            <person name="Jen D."/>
            <person name="Larson L."/>
            <person name="Lewis B."/>
            <person name="Mehta T."/>
            <person name="Park D."/>
            <person name="Pearson M."/>
            <person name="Roberts A."/>
            <person name="Saif S."/>
            <person name="Shea T."/>
            <person name="Shenoy N."/>
            <person name="Sisk P."/>
            <person name="Stolte C."/>
            <person name="Sykes S."/>
            <person name="Walk T."/>
            <person name="White J."/>
            <person name="Yandava C."/>
            <person name="Klein B."/>
            <person name="McEwen J.G."/>
            <person name="Puccia R."/>
            <person name="Goldman G.H."/>
            <person name="Felipe M.S."/>
            <person name="Nino-Vega G."/>
            <person name="San-Blas G."/>
            <person name="Taylor J."/>
            <person name="Mendoza L."/>
            <person name="Galagan J."/>
            <person name="Nusbaum C."/>
            <person name="Birren B."/>
        </authorList>
    </citation>
    <scope>NUCLEOTIDE SEQUENCE [LARGE SCALE GENOMIC DNA]</scope>
    <source>
        <strain evidence="3">H88</strain>
    </source>
</reference>
<proteinExistence type="predicted"/>
<dbReference type="Proteomes" id="UP000008142">
    <property type="component" value="Unassembled WGS sequence"/>
</dbReference>
<dbReference type="HOGENOM" id="CLU_1651648_0_0_1"/>
<accession>F0UGA1</accession>
<feature type="region of interest" description="Disordered" evidence="1">
    <location>
        <begin position="1"/>
        <end position="42"/>
    </location>
</feature>
<evidence type="ECO:0000313" key="3">
    <source>
        <dbReference type="Proteomes" id="UP000008142"/>
    </source>
</evidence>
<name>F0UGA1_AJEC8</name>
<dbReference type="AlphaFoldDB" id="F0UGA1"/>